<dbReference type="InterPro" id="IPR044682">
    <property type="entry name" value="VDE"/>
</dbReference>
<protein>
    <submittedName>
        <fullName evidence="1">Violaxanthin de-epoxidase</fullName>
    </submittedName>
</protein>
<evidence type="ECO:0000313" key="2">
    <source>
        <dbReference type="Proteomes" id="UP000485058"/>
    </source>
</evidence>
<evidence type="ECO:0000313" key="1">
    <source>
        <dbReference type="EMBL" id="GFH24831.1"/>
    </source>
</evidence>
<dbReference type="PANTHER" id="PTHR33970:SF2">
    <property type="entry name" value="OS01G0716400 PROTEIN"/>
    <property type="match status" value="1"/>
</dbReference>
<dbReference type="EMBL" id="BLLF01002643">
    <property type="protein sequence ID" value="GFH24831.1"/>
    <property type="molecule type" value="Genomic_DNA"/>
</dbReference>
<organism evidence="1 2">
    <name type="scientific">Haematococcus lacustris</name>
    <name type="common">Green alga</name>
    <name type="synonym">Haematococcus pluvialis</name>
    <dbReference type="NCBI Taxonomy" id="44745"/>
    <lineage>
        <taxon>Eukaryota</taxon>
        <taxon>Viridiplantae</taxon>
        <taxon>Chlorophyta</taxon>
        <taxon>core chlorophytes</taxon>
        <taxon>Chlorophyceae</taxon>
        <taxon>CS clade</taxon>
        <taxon>Chlamydomonadales</taxon>
        <taxon>Haematococcaceae</taxon>
        <taxon>Haematococcus</taxon>
    </lineage>
</organism>
<dbReference type="GO" id="GO:0046422">
    <property type="term" value="F:violaxanthin de-epoxidase activity"/>
    <property type="evidence" value="ECO:0007669"/>
    <property type="project" value="InterPro"/>
</dbReference>
<reference evidence="1 2" key="1">
    <citation type="submission" date="2020-02" db="EMBL/GenBank/DDBJ databases">
        <title>Draft genome sequence of Haematococcus lacustris strain NIES-144.</title>
        <authorList>
            <person name="Morimoto D."/>
            <person name="Nakagawa S."/>
            <person name="Yoshida T."/>
            <person name="Sawayama S."/>
        </authorList>
    </citation>
    <scope>NUCLEOTIDE SEQUENCE [LARGE SCALE GENOMIC DNA]</scope>
    <source>
        <strain evidence="1 2">NIES-144</strain>
    </source>
</reference>
<proteinExistence type="predicted"/>
<dbReference type="AlphaFoldDB" id="A0A699ZR81"/>
<comment type="caution">
    <text evidence="1">The sequence shown here is derived from an EMBL/GenBank/DDBJ whole genome shotgun (WGS) entry which is preliminary data.</text>
</comment>
<feature type="non-terminal residue" evidence="1">
    <location>
        <position position="1"/>
    </location>
</feature>
<gene>
    <name evidence="1" type="ORF">HaLaN_22694</name>
</gene>
<dbReference type="Proteomes" id="UP000485058">
    <property type="component" value="Unassembled WGS sequence"/>
</dbReference>
<dbReference type="PANTHER" id="PTHR33970">
    <property type="entry name" value="VIOLAXANTHIN DE-EPOXIDASE, CHLOROPLASTIC-RELATED"/>
    <property type="match status" value="1"/>
</dbReference>
<dbReference type="GO" id="GO:0010028">
    <property type="term" value="P:xanthophyll cycle"/>
    <property type="evidence" value="ECO:0007669"/>
    <property type="project" value="InterPro"/>
</dbReference>
<feature type="non-terminal residue" evidence="1">
    <location>
        <position position="81"/>
    </location>
</feature>
<name>A0A699ZR81_HAELA</name>
<sequence>RLEGQQGGGVLEGLTQLDGWSPEEAAGSPWLQLAARLPFTTAAKTQQLWTTLQDLWSRHTSDDLLFVVLVLINQYVMPVKQ</sequence>
<keyword evidence="2" id="KW-1185">Reference proteome</keyword>
<accession>A0A699ZR81</accession>